<dbReference type="Pfam" id="PF14905">
    <property type="entry name" value="OMP_b-brl_3"/>
    <property type="match status" value="1"/>
</dbReference>
<sequence>MSYTTRITQPTITQLSPVVDNSDPLRLYVGNPDLNAEYIHNLSANFHLFSQFSSTSFLFLPEQV</sequence>
<name>A0A9D7SZA3_9BACT</name>
<reference evidence="2 3" key="1">
    <citation type="submission" date="2020-10" db="EMBL/GenBank/DDBJ databases">
        <title>Connecting structure to function with the recovery of over 1000 high-quality activated sludge metagenome-assembled genomes encoding full-length rRNA genes using long-read sequencing.</title>
        <authorList>
            <person name="Singleton C.M."/>
            <person name="Petriglieri F."/>
            <person name="Kristensen J.M."/>
            <person name="Kirkegaard R.H."/>
            <person name="Michaelsen T.Y."/>
            <person name="Andersen M.H."/>
            <person name="Karst S.M."/>
            <person name="Dueholm M.S."/>
            <person name="Nielsen P.H."/>
            <person name="Albertsen M."/>
        </authorList>
    </citation>
    <scope>NUCLEOTIDE SEQUENCE [LARGE SCALE GENOMIC DNA]</scope>
    <source>
        <strain evidence="2">Ribe_18-Q3-R11-54_MAXAC.273</strain>
    </source>
</reference>
<organism evidence="2 3">
    <name type="scientific">Candidatus Opimibacter skivensis</name>
    <dbReference type="NCBI Taxonomy" id="2982028"/>
    <lineage>
        <taxon>Bacteria</taxon>
        <taxon>Pseudomonadati</taxon>
        <taxon>Bacteroidota</taxon>
        <taxon>Saprospiria</taxon>
        <taxon>Saprospirales</taxon>
        <taxon>Saprospiraceae</taxon>
        <taxon>Candidatus Opimibacter</taxon>
    </lineage>
</organism>
<proteinExistence type="predicted"/>
<protein>
    <submittedName>
        <fullName evidence="2">Outer membrane beta-barrel protein</fullName>
    </submittedName>
</protein>
<accession>A0A9D7SZA3</accession>
<dbReference type="InterPro" id="IPR041700">
    <property type="entry name" value="OMP_b-brl_3"/>
</dbReference>
<feature type="domain" description="Outer membrane protein beta-barrel" evidence="1">
    <location>
        <begin position="2"/>
        <end position="58"/>
    </location>
</feature>
<evidence type="ECO:0000313" key="3">
    <source>
        <dbReference type="Proteomes" id="UP000808337"/>
    </source>
</evidence>
<dbReference type="AlphaFoldDB" id="A0A9D7SZA3"/>
<dbReference type="Proteomes" id="UP000808337">
    <property type="component" value="Unassembled WGS sequence"/>
</dbReference>
<evidence type="ECO:0000259" key="1">
    <source>
        <dbReference type="Pfam" id="PF14905"/>
    </source>
</evidence>
<dbReference type="EMBL" id="JADKGY010000031">
    <property type="protein sequence ID" value="MBK9984698.1"/>
    <property type="molecule type" value="Genomic_DNA"/>
</dbReference>
<gene>
    <name evidence="2" type="ORF">IPP15_20430</name>
</gene>
<evidence type="ECO:0000313" key="2">
    <source>
        <dbReference type="EMBL" id="MBK9984698.1"/>
    </source>
</evidence>
<comment type="caution">
    <text evidence="2">The sequence shown here is derived from an EMBL/GenBank/DDBJ whole genome shotgun (WGS) entry which is preliminary data.</text>
</comment>